<keyword evidence="2" id="KW-0479">Metal-binding</keyword>
<dbReference type="Gene3D" id="3.90.1590.10">
    <property type="entry name" value="glutathione-dependent formaldehyde- activating enzyme (gfa)"/>
    <property type="match status" value="1"/>
</dbReference>
<evidence type="ECO:0000256" key="1">
    <source>
        <dbReference type="ARBA" id="ARBA00005495"/>
    </source>
</evidence>
<dbReference type="Pfam" id="PF04828">
    <property type="entry name" value="GFA"/>
    <property type="match status" value="1"/>
</dbReference>
<feature type="domain" description="CENP-V/GFA" evidence="6">
    <location>
        <begin position="66"/>
        <end position="200"/>
    </location>
</feature>
<keyword evidence="3" id="KW-0862">Zinc</keyword>
<evidence type="ECO:0000256" key="4">
    <source>
        <dbReference type="ARBA" id="ARBA00023239"/>
    </source>
</evidence>
<dbReference type="PANTHER" id="PTHR33337">
    <property type="entry name" value="GFA DOMAIN-CONTAINING PROTEIN"/>
    <property type="match status" value="1"/>
</dbReference>
<protein>
    <recommendedName>
        <fullName evidence="6">CENP-V/GFA domain-containing protein</fullName>
    </recommendedName>
</protein>
<dbReference type="OrthoDB" id="9970124at2759"/>
<feature type="compositionally biased region" description="Basic residues" evidence="5">
    <location>
        <begin position="222"/>
        <end position="232"/>
    </location>
</feature>
<dbReference type="SUPFAM" id="SSF51316">
    <property type="entry name" value="Mss4-like"/>
    <property type="match status" value="1"/>
</dbReference>
<reference evidence="7 8" key="1">
    <citation type="submission" date="2018-03" db="EMBL/GenBank/DDBJ databases">
        <authorList>
            <person name="Guldener U."/>
        </authorList>
    </citation>
    <scope>NUCLEOTIDE SEQUENCE [LARGE SCALE GENOMIC DNA]</scope>
    <source>
        <strain evidence="7 8">NBRC100155</strain>
    </source>
</reference>
<proteinExistence type="inferred from homology"/>
<evidence type="ECO:0000259" key="6">
    <source>
        <dbReference type="PROSITE" id="PS51891"/>
    </source>
</evidence>
<feature type="region of interest" description="Disordered" evidence="5">
    <location>
        <begin position="198"/>
        <end position="232"/>
    </location>
</feature>
<dbReference type="InterPro" id="IPR006913">
    <property type="entry name" value="CENP-V/GFA"/>
</dbReference>
<dbReference type="PROSITE" id="PS51891">
    <property type="entry name" value="CENP_V_GFA"/>
    <property type="match status" value="1"/>
</dbReference>
<dbReference type="EMBL" id="OOIN01000013">
    <property type="protein sequence ID" value="SPO26192.1"/>
    <property type="molecule type" value="Genomic_DNA"/>
</dbReference>
<organism evidence="7 8">
    <name type="scientific">Ustilago trichophora</name>
    <dbReference type="NCBI Taxonomy" id="86804"/>
    <lineage>
        <taxon>Eukaryota</taxon>
        <taxon>Fungi</taxon>
        <taxon>Dikarya</taxon>
        <taxon>Basidiomycota</taxon>
        <taxon>Ustilaginomycotina</taxon>
        <taxon>Ustilaginomycetes</taxon>
        <taxon>Ustilaginales</taxon>
        <taxon>Ustilaginaceae</taxon>
        <taxon>Ustilago</taxon>
    </lineage>
</organism>
<dbReference type="GO" id="GO:0016846">
    <property type="term" value="F:carbon-sulfur lyase activity"/>
    <property type="evidence" value="ECO:0007669"/>
    <property type="project" value="InterPro"/>
</dbReference>
<feature type="region of interest" description="Disordered" evidence="5">
    <location>
        <begin position="1"/>
        <end position="39"/>
    </location>
</feature>
<evidence type="ECO:0000256" key="2">
    <source>
        <dbReference type="ARBA" id="ARBA00022723"/>
    </source>
</evidence>
<accession>A0A5C3E6P0</accession>
<evidence type="ECO:0000313" key="7">
    <source>
        <dbReference type="EMBL" id="SPO26192.1"/>
    </source>
</evidence>
<feature type="compositionally biased region" description="Basic and acidic residues" evidence="5">
    <location>
        <begin position="212"/>
        <end position="221"/>
    </location>
</feature>
<dbReference type="AlphaFoldDB" id="A0A5C3E6P0"/>
<dbReference type="PANTHER" id="PTHR33337:SF40">
    <property type="entry name" value="CENP-V_GFA DOMAIN-CONTAINING PROTEIN-RELATED"/>
    <property type="match status" value="1"/>
</dbReference>
<feature type="compositionally biased region" description="Low complexity" evidence="5">
    <location>
        <begin position="1"/>
        <end position="12"/>
    </location>
</feature>
<dbReference type="GO" id="GO:0046872">
    <property type="term" value="F:metal ion binding"/>
    <property type="evidence" value="ECO:0007669"/>
    <property type="project" value="UniProtKB-KW"/>
</dbReference>
<evidence type="ECO:0000313" key="8">
    <source>
        <dbReference type="Proteomes" id="UP000324022"/>
    </source>
</evidence>
<evidence type="ECO:0000256" key="5">
    <source>
        <dbReference type="SAM" id="MobiDB-lite"/>
    </source>
</evidence>
<keyword evidence="4" id="KW-0456">Lyase</keyword>
<evidence type="ECO:0000256" key="3">
    <source>
        <dbReference type="ARBA" id="ARBA00022833"/>
    </source>
</evidence>
<keyword evidence="8" id="KW-1185">Reference proteome</keyword>
<name>A0A5C3E6P0_9BASI</name>
<gene>
    <name evidence="7" type="ORF">UTRI_02468</name>
</gene>
<sequence>MPTKNGKSSKNGNGNGDKKQSSQGHTLMDPPNTGWKGPTLLGTAVAKRDICRSLPTAGNRKSSSEIHAKCWCGKLEFEYHGDPIDAKHCHCTQCQRLHGAPFQWAALFHKTSVRLAKHCDPLNLDFFSTQEGHSEHSVPCKISCRNCRSPMADEGRNMVMAYPSSFIFKDHHVPAAFAPTAHIFYGERVMDLDDDIPKWAGHKNSSEQLPHAPKDETDRTMGKGKRHKADRD</sequence>
<comment type="similarity">
    <text evidence="1">Belongs to the Gfa family.</text>
</comment>
<dbReference type="InterPro" id="IPR011057">
    <property type="entry name" value="Mss4-like_sf"/>
</dbReference>
<dbReference type="Proteomes" id="UP000324022">
    <property type="component" value="Unassembled WGS sequence"/>
</dbReference>